<dbReference type="KEGG" id="bacg:D2962_02815"/>
<evidence type="ECO:0000256" key="1">
    <source>
        <dbReference type="SAM" id="Phobius"/>
    </source>
</evidence>
<feature type="transmembrane region" description="Helical" evidence="1">
    <location>
        <begin position="20"/>
        <end position="38"/>
    </location>
</feature>
<organism evidence="2 3">
    <name type="scientific">Biomaibacter acetigenes</name>
    <dbReference type="NCBI Taxonomy" id="2316383"/>
    <lineage>
        <taxon>Bacteria</taxon>
        <taxon>Bacillati</taxon>
        <taxon>Bacillota</taxon>
        <taxon>Clostridia</taxon>
        <taxon>Thermosediminibacterales</taxon>
        <taxon>Tepidanaerobacteraceae</taxon>
        <taxon>Biomaibacter</taxon>
    </lineage>
</organism>
<gene>
    <name evidence="2" type="ORF">D2962_02815</name>
</gene>
<evidence type="ECO:0000313" key="2">
    <source>
        <dbReference type="EMBL" id="AYO29676.1"/>
    </source>
</evidence>
<dbReference type="InterPro" id="IPR007047">
    <property type="entry name" value="Flp_Fap"/>
</dbReference>
<evidence type="ECO:0000313" key="3">
    <source>
        <dbReference type="Proteomes" id="UP000280960"/>
    </source>
</evidence>
<reference evidence="2 3" key="1">
    <citation type="submission" date="2018-10" db="EMBL/GenBank/DDBJ databases">
        <authorList>
            <person name="Zhang X."/>
        </authorList>
    </citation>
    <scope>NUCLEOTIDE SEQUENCE [LARGE SCALE GENOMIC DNA]</scope>
    <source>
        <strain evidence="2 3">SK-G1</strain>
    </source>
</reference>
<keyword evidence="1" id="KW-1133">Transmembrane helix</keyword>
<protein>
    <submittedName>
        <fullName evidence="2">Flp family type IVb pilin</fullName>
    </submittedName>
</protein>
<dbReference type="EMBL" id="CP033169">
    <property type="protein sequence ID" value="AYO29676.1"/>
    <property type="molecule type" value="Genomic_DNA"/>
</dbReference>
<keyword evidence="1" id="KW-0472">Membrane</keyword>
<dbReference type="RefSeq" id="WP_122014061.1">
    <property type="nucleotide sequence ID" value="NZ_CP033169.1"/>
</dbReference>
<name>A0A3G2R2F7_9FIRM</name>
<dbReference type="Pfam" id="PF04964">
    <property type="entry name" value="Flp_Fap"/>
    <property type="match status" value="1"/>
</dbReference>
<dbReference type="Proteomes" id="UP000280960">
    <property type="component" value="Chromosome"/>
</dbReference>
<sequence>MLKHFKKLWTGEEGQGMAEYGLILALVAVVVIVALKALGQGINSKFNDVTNGLNGTTPSTP</sequence>
<dbReference type="AlphaFoldDB" id="A0A3G2R2F7"/>
<keyword evidence="3" id="KW-1185">Reference proteome</keyword>
<accession>A0A3G2R2F7</accession>
<keyword evidence="1" id="KW-0812">Transmembrane</keyword>
<proteinExistence type="predicted"/>